<evidence type="ECO:0000256" key="7">
    <source>
        <dbReference type="HAMAP-Rule" id="MF_00444"/>
    </source>
</evidence>
<dbReference type="PRINTS" id="PR00127">
    <property type="entry name" value="CLPPROTEASEP"/>
</dbReference>
<keyword evidence="2 7" id="KW-0963">Cytoplasm</keyword>
<keyword evidence="10" id="KW-0472">Membrane</keyword>
<comment type="function">
    <text evidence="7">Cleaves peptides in various proteins in a process that requires ATP hydrolysis. Has a chymotrypsin-like activity. Plays a major role in the degradation of misfolded proteins.</text>
</comment>
<proteinExistence type="inferred from homology"/>
<name>A0A9D9NDF6_9SPIO</name>
<dbReference type="Gene3D" id="3.90.226.10">
    <property type="entry name" value="2-enoyl-CoA Hydratase, Chain A, domain 1"/>
    <property type="match status" value="1"/>
</dbReference>
<evidence type="ECO:0000313" key="11">
    <source>
        <dbReference type="EMBL" id="MBO8469441.1"/>
    </source>
</evidence>
<keyword evidence="4 7" id="KW-0378">Hydrolase</keyword>
<dbReference type="AlphaFoldDB" id="A0A9D9NDF6"/>
<reference evidence="11" key="1">
    <citation type="submission" date="2020-10" db="EMBL/GenBank/DDBJ databases">
        <authorList>
            <person name="Gilroy R."/>
        </authorList>
    </citation>
    <scope>NUCLEOTIDE SEQUENCE</scope>
    <source>
        <strain evidence="11">14700</strain>
    </source>
</reference>
<dbReference type="HAMAP" id="MF_00444">
    <property type="entry name" value="ClpP"/>
    <property type="match status" value="1"/>
</dbReference>
<evidence type="ECO:0000256" key="8">
    <source>
        <dbReference type="PROSITE-ProRule" id="PRU10086"/>
    </source>
</evidence>
<keyword evidence="10" id="KW-0812">Transmembrane</keyword>
<keyword evidence="3 7" id="KW-0645">Protease</keyword>
<evidence type="ECO:0000256" key="1">
    <source>
        <dbReference type="ARBA" id="ARBA00007039"/>
    </source>
</evidence>
<dbReference type="InterPro" id="IPR023562">
    <property type="entry name" value="ClpP/TepA"/>
</dbReference>
<keyword evidence="10" id="KW-1133">Transmembrane helix</keyword>
<keyword evidence="5 7" id="KW-0720">Serine protease</keyword>
<reference evidence="11" key="2">
    <citation type="journal article" date="2021" name="PeerJ">
        <title>Extensive microbial diversity within the chicken gut microbiome revealed by metagenomics and culture.</title>
        <authorList>
            <person name="Gilroy R."/>
            <person name="Ravi A."/>
            <person name="Getino M."/>
            <person name="Pursley I."/>
            <person name="Horton D.L."/>
            <person name="Alikhan N.F."/>
            <person name="Baker D."/>
            <person name="Gharbi K."/>
            <person name="Hall N."/>
            <person name="Watson M."/>
            <person name="Adriaenssens E.M."/>
            <person name="Foster-Nyarko E."/>
            <person name="Jarju S."/>
            <person name="Secka A."/>
            <person name="Antonio M."/>
            <person name="Oren A."/>
            <person name="Chaudhuri R.R."/>
            <person name="La Ragione R."/>
            <person name="Hildebrand F."/>
            <person name="Pallen M.J."/>
        </authorList>
    </citation>
    <scope>NUCLEOTIDE SEQUENCE</scope>
    <source>
        <strain evidence="11">14700</strain>
    </source>
</reference>
<dbReference type="PANTHER" id="PTHR10381:SF70">
    <property type="entry name" value="ATP-DEPENDENT CLP PROTEASE PROTEOLYTIC SUBUNIT"/>
    <property type="match status" value="1"/>
</dbReference>
<dbReference type="SUPFAM" id="SSF52096">
    <property type="entry name" value="ClpP/crotonase"/>
    <property type="match status" value="1"/>
</dbReference>
<organism evidence="11 12">
    <name type="scientific">Candidatus Ornithospirochaeta stercoravium</name>
    <dbReference type="NCBI Taxonomy" id="2840897"/>
    <lineage>
        <taxon>Bacteria</taxon>
        <taxon>Pseudomonadati</taxon>
        <taxon>Spirochaetota</taxon>
        <taxon>Spirochaetia</taxon>
        <taxon>Spirochaetales</taxon>
        <taxon>Spirochaetaceae</taxon>
        <taxon>Spirochaetaceae incertae sedis</taxon>
        <taxon>Candidatus Ornithospirochaeta</taxon>
    </lineage>
</organism>
<dbReference type="PROSITE" id="PS00382">
    <property type="entry name" value="CLP_PROTEASE_HIS"/>
    <property type="match status" value="1"/>
</dbReference>
<evidence type="ECO:0000256" key="3">
    <source>
        <dbReference type="ARBA" id="ARBA00022670"/>
    </source>
</evidence>
<feature type="transmembrane region" description="Helical" evidence="10">
    <location>
        <begin position="81"/>
        <end position="100"/>
    </location>
</feature>
<dbReference type="InterPro" id="IPR033135">
    <property type="entry name" value="ClpP_His_AS"/>
</dbReference>
<accession>A0A9D9NDF6</accession>
<feature type="active site" evidence="7 8">
    <location>
        <position position="116"/>
    </location>
</feature>
<dbReference type="InterPro" id="IPR029045">
    <property type="entry name" value="ClpP/crotonase-like_dom_sf"/>
</dbReference>
<evidence type="ECO:0000256" key="10">
    <source>
        <dbReference type="SAM" id="Phobius"/>
    </source>
</evidence>
<dbReference type="GO" id="GO:0004252">
    <property type="term" value="F:serine-type endopeptidase activity"/>
    <property type="evidence" value="ECO:0007669"/>
    <property type="project" value="UniProtKB-UniRule"/>
</dbReference>
<evidence type="ECO:0000256" key="5">
    <source>
        <dbReference type="ARBA" id="ARBA00022825"/>
    </source>
</evidence>
<sequence>MENEKNEYKPDPSLSDRLLKTRTVMISGEINKDRADQFAREMLVLDSESSDPIYVYINSPGGDVDSGFAIYDIVRYVSSPVTMIGMGLVASAAALIFLAVPAERRVGLPNSTYLIHQPLSQLKGVAIDVAIYADKIEALRHKLDSVIAEATGKTREEVEKDTERDCWLTAEEARNYGLLSKIIREKKEII</sequence>
<dbReference type="GO" id="GO:0006515">
    <property type="term" value="P:protein quality control for misfolded or incompletely synthesized proteins"/>
    <property type="evidence" value="ECO:0007669"/>
    <property type="project" value="TreeGrafter"/>
</dbReference>
<dbReference type="InterPro" id="IPR001907">
    <property type="entry name" value="ClpP"/>
</dbReference>
<dbReference type="PANTHER" id="PTHR10381">
    <property type="entry name" value="ATP-DEPENDENT CLP PROTEASE PROTEOLYTIC SUBUNIT"/>
    <property type="match status" value="1"/>
</dbReference>
<dbReference type="GO" id="GO:0004176">
    <property type="term" value="F:ATP-dependent peptidase activity"/>
    <property type="evidence" value="ECO:0007669"/>
    <property type="project" value="InterPro"/>
</dbReference>
<comment type="caution">
    <text evidence="11">The sequence shown here is derived from an EMBL/GenBank/DDBJ whole genome shotgun (WGS) entry which is preliminary data.</text>
</comment>
<protein>
    <recommendedName>
        <fullName evidence="7 9">ATP-dependent Clp protease proteolytic subunit</fullName>
        <ecNumber evidence="7">3.4.21.92</ecNumber>
    </recommendedName>
    <alternativeName>
        <fullName evidence="7">Endopeptidase Clp</fullName>
    </alternativeName>
</protein>
<dbReference type="GO" id="GO:0005737">
    <property type="term" value="C:cytoplasm"/>
    <property type="evidence" value="ECO:0007669"/>
    <property type="project" value="UniProtKB-SubCell"/>
</dbReference>
<comment type="subunit">
    <text evidence="7">Fourteen ClpP subunits assemble into 2 heptameric rings which stack back to back to give a disk-like structure with a central cavity, resembling the structure of eukaryotic proteasomes.</text>
</comment>
<comment type="catalytic activity">
    <reaction evidence="6 7 8">
        <text>Hydrolysis of proteins to small peptides in the presence of ATP and magnesium. alpha-casein is the usual test substrate. In the absence of ATP, only oligopeptides shorter than five residues are hydrolyzed (such as succinyl-Leu-Tyr-|-NHMec, and Leu-Tyr-Leu-|-Tyr-Trp, in which cleavage of the -Tyr-|-Leu- and -Tyr-|-Trp bonds also occurs).</text>
        <dbReference type="EC" id="3.4.21.92"/>
    </reaction>
</comment>
<dbReference type="CDD" id="cd07017">
    <property type="entry name" value="S14_ClpP_2"/>
    <property type="match status" value="1"/>
</dbReference>
<comment type="similarity">
    <text evidence="1 7 9">Belongs to the peptidase S14 family.</text>
</comment>
<dbReference type="GO" id="GO:0009368">
    <property type="term" value="C:endopeptidase Clp complex"/>
    <property type="evidence" value="ECO:0007669"/>
    <property type="project" value="TreeGrafter"/>
</dbReference>
<feature type="active site" description="Nucleophile" evidence="7">
    <location>
        <position position="91"/>
    </location>
</feature>
<evidence type="ECO:0000256" key="4">
    <source>
        <dbReference type="ARBA" id="ARBA00022801"/>
    </source>
</evidence>
<evidence type="ECO:0000256" key="6">
    <source>
        <dbReference type="ARBA" id="ARBA00034021"/>
    </source>
</evidence>
<evidence type="ECO:0000256" key="9">
    <source>
        <dbReference type="RuleBase" id="RU003567"/>
    </source>
</evidence>
<dbReference type="Pfam" id="PF00574">
    <property type="entry name" value="CLP_protease"/>
    <property type="match status" value="1"/>
</dbReference>
<evidence type="ECO:0000256" key="2">
    <source>
        <dbReference type="ARBA" id="ARBA00022490"/>
    </source>
</evidence>
<comment type="subcellular location">
    <subcellularLocation>
        <location evidence="7">Cytoplasm</location>
    </subcellularLocation>
</comment>
<dbReference type="EC" id="3.4.21.92" evidence="7"/>
<dbReference type="EMBL" id="JADIMF010000103">
    <property type="protein sequence ID" value="MBO8469441.1"/>
    <property type="molecule type" value="Genomic_DNA"/>
</dbReference>
<gene>
    <name evidence="7" type="primary">clpP</name>
    <name evidence="11" type="ORF">IAA72_06625</name>
</gene>
<evidence type="ECO:0000313" key="12">
    <source>
        <dbReference type="Proteomes" id="UP000810292"/>
    </source>
</evidence>
<dbReference type="GO" id="GO:0051117">
    <property type="term" value="F:ATPase binding"/>
    <property type="evidence" value="ECO:0007669"/>
    <property type="project" value="TreeGrafter"/>
</dbReference>
<dbReference type="Proteomes" id="UP000810292">
    <property type="component" value="Unassembled WGS sequence"/>
</dbReference>